<evidence type="ECO:0000256" key="7">
    <source>
        <dbReference type="RuleBase" id="RU363069"/>
    </source>
</evidence>
<dbReference type="PANTHER" id="PTHR30337:SF0">
    <property type="entry name" value="NUCLEASE SBCCD SUBUNIT D"/>
    <property type="match status" value="1"/>
</dbReference>
<evidence type="ECO:0000256" key="1">
    <source>
        <dbReference type="ARBA" id="ARBA00010555"/>
    </source>
</evidence>
<evidence type="ECO:0000259" key="9">
    <source>
        <dbReference type="Pfam" id="PF12320"/>
    </source>
</evidence>
<dbReference type="Pfam" id="PF00149">
    <property type="entry name" value="Metallophos"/>
    <property type="match status" value="1"/>
</dbReference>
<dbReference type="NCBIfam" id="TIGR00619">
    <property type="entry name" value="sbcd"/>
    <property type="match status" value="1"/>
</dbReference>
<dbReference type="SUPFAM" id="SSF56300">
    <property type="entry name" value="Metallo-dependent phosphatases"/>
    <property type="match status" value="1"/>
</dbReference>
<dbReference type="CDD" id="cd00840">
    <property type="entry name" value="MPP_Mre11_N"/>
    <property type="match status" value="1"/>
</dbReference>
<comment type="caution">
    <text evidence="10">The sequence shown here is derived from an EMBL/GenBank/DDBJ whole genome shotgun (WGS) entry which is preliminary data.</text>
</comment>
<evidence type="ECO:0000256" key="6">
    <source>
        <dbReference type="ARBA" id="ARBA00022839"/>
    </source>
</evidence>
<dbReference type="InterPro" id="IPR029052">
    <property type="entry name" value="Metallo-depent_PP-like"/>
</dbReference>
<evidence type="ECO:0000256" key="3">
    <source>
        <dbReference type="ARBA" id="ARBA00013365"/>
    </source>
</evidence>
<keyword evidence="7" id="KW-0255">Endonuclease</keyword>
<dbReference type="AlphaFoldDB" id="A0A4U8Q188"/>
<sequence length="406" mass="46168">MRILHTADWHLGKNLEGRSRLDEQELFLEDFVKIVEENNPDLVLIAGDIYDSANPSARAEKLFYDTLKRISGQGKRITVVIAGNHDNPQRLVAATPLAMDHGIIMVGTPKTVISPGRYGQHQVTESNEGYVEIDLGAERAVILTIPFPSEKRLNEVLYGDMDTDEQRLLTYGDRMKQLFTSLEGHFREDTVNLIVSHLFVMNSVEGGSERSIQLGGSYIVGGDIFPEKAQYIALGHIHKPQVVPGNHIARYSGAPLQYHRGEEIYQKQVLLVDVSAHGEAKITSIPLKQYKPIEVWRCKSVTDAISLCQDNAEKVCWVYLEIETGRAILEDEIKQMKQLKEDILEIHPIFPETQREEGEYRFRERPFHELFQEFYLHERGVPAPEETMEVLLGLLGKDVEHETDQT</sequence>
<comment type="subunit">
    <text evidence="2 7">Heterodimer of SbcC and SbcD.</text>
</comment>
<keyword evidence="6 7" id="KW-0269">Exonuclease</keyword>
<feature type="domain" description="Nuclease SbcCD subunit D C-terminal" evidence="9">
    <location>
        <begin position="290"/>
        <end position="377"/>
    </location>
</feature>
<dbReference type="InterPro" id="IPR050535">
    <property type="entry name" value="DNA_Repair-Maintenance_Comp"/>
</dbReference>
<keyword evidence="5 7" id="KW-0378">Hydrolase</keyword>
<dbReference type="GO" id="GO:0004519">
    <property type="term" value="F:endonuclease activity"/>
    <property type="evidence" value="ECO:0007669"/>
    <property type="project" value="UniProtKB-KW"/>
</dbReference>
<gene>
    <name evidence="7 10" type="primary">sbcD</name>
    <name evidence="10" type="ORF">DSM106044_04689</name>
</gene>
<dbReference type="STRING" id="180332.GCA_000797495_01964"/>
<keyword evidence="7" id="KW-0233">DNA recombination</keyword>
<evidence type="ECO:0000256" key="2">
    <source>
        <dbReference type="ARBA" id="ARBA00011322"/>
    </source>
</evidence>
<protein>
    <recommendedName>
        <fullName evidence="3 7">Nuclease SbcCD subunit D</fullName>
    </recommendedName>
</protein>
<dbReference type="Gene3D" id="3.60.21.10">
    <property type="match status" value="1"/>
</dbReference>
<evidence type="ECO:0000259" key="8">
    <source>
        <dbReference type="Pfam" id="PF00149"/>
    </source>
</evidence>
<evidence type="ECO:0000313" key="10">
    <source>
        <dbReference type="EMBL" id="TLC98461.1"/>
    </source>
</evidence>
<dbReference type="InterPro" id="IPR026843">
    <property type="entry name" value="SbcD_C"/>
</dbReference>
<dbReference type="GO" id="GO:0008408">
    <property type="term" value="F:3'-5' exonuclease activity"/>
    <property type="evidence" value="ECO:0007669"/>
    <property type="project" value="InterPro"/>
</dbReference>
<keyword evidence="7" id="KW-0235">DNA replication</keyword>
<evidence type="ECO:0000256" key="5">
    <source>
        <dbReference type="ARBA" id="ARBA00022801"/>
    </source>
</evidence>
<dbReference type="EMBL" id="QGQD01000093">
    <property type="protein sequence ID" value="TLC98461.1"/>
    <property type="molecule type" value="Genomic_DNA"/>
</dbReference>
<organism evidence="10 11">
    <name type="scientific">Robinsoniella peoriensis</name>
    <dbReference type="NCBI Taxonomy" id="180332"/>
    <lineage>
        <taxon>Bacteria</taxon>
        <taxon>Bacillati</taxon>
        <taxon>Bacillota</taxon>
        <taxon>Clostridia</taxon>
        <taxon>Lachnospirales</taxon>
        <taxon>Lachnospiraceae</taxon>
        <taxon>Robinsoniella</taxon>
    </lineage>
</organism>
<dbReference type="PANTHER" id="PTHR30337">
    <property type="entry name" value="COMPONENT OF ATP-DEPENDENT DSDNA EXONUCLEASE"/>
    <property type="match status" value="1"/>
</dbReference>
<dbReference type="Pfam" id="PF12320">
    <property type="entry name" value="SbcD_C"/>
    <property type="match status" value="1"/>
</dbReference>
<comment type="function">
    <text evidence="7">SbcCD cleaves DNA hairpin structures. These structures can inhibit DNA replication and are intermediates in certain DNA recombination reactions. The complex acts as a 3'-&gt;5' double strand exonuclease that can open hairpins. It also has a 5' single-strand endonuclease activity.</text>
</comment>
<dbReference type="InterPro" id="IPR004843">
    <property type="entry name" value="Calcineurin-like_PHP"/>
</dbReference>
<keyword evidence="11" id="KW-1185">Reference proteome</keyword>
<dbReference type="RefSeq" id="WP_027296675.1">
    <property type="nucleotide sequence ID" value="NZ_CAUSDN010000038.1"/>
</dbReference>
<evidence type="ECO:0000256" key="4">
    <source>
        <dbReference type="ARBA" id="ARBA00022722"/>
    </source>
</evidence>
<proteinExistence type="inferred from homology"/>
<feature type="domain" description="Calcineurin-like phosphoesterase" evidence="8">
    <location>
        <begin position="1"/>
        <end position="98"/>
    </location>
</feature>
<evidence type="ECO:0000313" key="11">
    <source>
        <dbReference type="Proteomes" id="UP000306509"/>
    </source>
</evidence>
<dbReference type="InterPro" id="IPR041796">
    <property type="entry name" value="Mre11_N"/>
</dbReference>
<dbReference type="Proteomes" id="UP000306509">
    <property type="component" value="Unassembled WGS sequence"/>
</dbReference>
<comment type="similarity">
    <text evidence="1 7">Belongs to the SbcD family.</text>
</comment>
<reference evidence="10 11" key="1">
    <citation type="journal article" date="2019" name="Anaerobe">
        <title>Detection of Robinsoniella peoriensis in multiple bone samples of a trauma patient.</title>
        <authorList>
            <person name="Schrottner P."/>
            <person name="Hartwich K."/>
            <person name="Bunk B."/>
            <person name="Schober I."/>
            <person name="Helbig S."/>
            <person name="Rudolph W.W."/>
            <person name="Gunzer F."/>
        </authorList>
    </citation>
    <scope>NUCLEOTIDE SEQUENCE [LARGE SCALE GENOMIC DNA]</scope>
    <source>
        <strain evidence="10 11">DSM 106044</strain>
    </source>
</reference>
<dbReference type="GO" id="GO:0006260">
    <property type="term" value="P:DNA replication"/>
    <property type="evidence" value="ECO:0007669"/>
    <property type="project" value="UniProtKB-KW"/>
</dbReference>
<accession>A0A4U8Q188</accession>
<name>A0A4U8Q188_9FIRM</name>
<dbReference type="InterPro" id="IPR004593">
    <property type="entry name" value="SbcD"/>
</dbReference>
<dbReference type="GO" id="GO:0006310">
    <property type="term" value="P:DNA recombination"/>
    <property type="evidence" value="ECO:0007669"/>
    <property type="project" value="UniProtKB-KW"/>
</dbReference>
<keyword evidence="4 7" id="KW-0540">Nuclease</keyword>